<evidence type="ECO:0000313" key="2">
    <source>
        <dbReference type="Proteomes" id="UP000595420"/>
    </source>
</evidence>
<dbReference type="Pfam" id="PF11855">
    <property type="entry name" value="DUF3375"/>
    <property type="match status" value="1"/>
</dbReference>
<dbReference type="EMBL" id="CP059488">
    <property type="protein sequence ID" value="QQD71752.1"/>
    <property type="molecule type" value="Genomic_DNA"/>
</dbReference>
<accession>A0A7T4WC64</accession>
<name>A0A7T4WC64_9PROT</name>
<organism evidence="1 2">
    <name type="scientific">Acidithiobacillus ferrivorans</name>
    <dbReference type="NCBI Taxonomy" id="160808"/>
    <lineage>
        <taxon>Bacteria</taxon>
        <taxon>Pseudomonadati</taxon>
        <taxon>Pseudomonadota</taxon>
        <taxon>Acidithiobacillia</taxon>
        <taxon>Acidithiobacillales</taxon>
        <taxon>Acidithiobacillaceae</taxon>
        <taxon>Acidithiobacillus</taxon>
    </lineage>
</organism>
<reference evidence="1 2" key="1">
    <citation type="submission" date="2020-07" db="EMBL/GenBank/DDBJ databases">
        <title>Complete genome sequence analysis of Acidithiobacillus ferrivorans XJFY6S-08 reveals extreme environmental adaptation to alpine acid mine drainage.</title>
        <authorList>
            <person name="Yan L."/>
            <person name="Ni Y."/>
        </authorList>
    </citation>
    <scope>NUCLEOTIDE SEQUENCE [LARGE SCALE GENOMIC DNA]</scope>
    <source>
        <strain evidence="1 2">XJFY6S-08</strain>
    </source>
</reference>
<evidence type="ECO:0000313" key="1">
    <source>
        <dbReference type="EMBL" id="QQD71752.1"/>
    </source>
</evidence>
<dbReference type="RefSeq" id="WP_198659990.1">
    <property type="nucleotide sequence ID" value="NZ_CP059488.1"/>
</dbReference>
<dbReference type="Proteomes" id="UP000595420">
    <property type="component" value="Chromosome"/>
</dbReference>
<proteinExistence type="predicted"/>
<dbReference type="AlphaFoldDB" id="A0A7T4WC64"/>
<sequence>MDFTTLDALRNYHPAWRLLRSDHAPLVASFLHRVFVLPNVRIIAAADLAETLEDELYALRQRLGPEAFPKDAIDYLNDWASPEKSWLRKFYAQGSDEPQFDLTPATEKAIAWLNSLTARQFIGTESRLLTLFDLLRQMSEGSESDPAVRMADLQKRRNEIDAEIARVLAGDIALLDDTALKDRFQQFMQLARELLGDFREVEHNFRLLDRRVRERIALWEGAKGALLEEIMGERDAIADSDQGRSFRAFWDFLMSSQRQEELTAMLDQVLGLGPVVALQPDARMRRVHYDWLEAGEHTQRTVAQLSQQLRRFLDDKAWLENRRIMDILHGIEAKALALRDDPPTVDAMEMAELSVRIELPMERPLHTPTLKPLIAAITLQAGEDDVDAAALYQQVFVDTVQLTGHIRHALQERSQITLRELTESQPLRQGLAELVVYLQLGSEAFKTAVDEDTPEQIHWNARNRNDVIVERTAQLPRIIFMR</sequence>
<dbReference type="InterPro" id="IPR021804">
    <property type="entry name" value="DUF3375"/>
</dbReference>
<gene>
    <name evidence="1" type="ORF">H2515_09850</name>
</gene>
<protein>
    <submittedName>
        <fullName evidence="1">DUF3375 domain-containing protein</fullName>
    </submittedName>
</protein>